<dbReference type="PROSITE" id="PS50211">
    <property type="entry name" value="DENN"/>
    <property type="match status" value="1"/>
</dbReference>
<comment type="caution">
    <text evidence="3">The sequence shown here is derived from an EMBL/GenBank/DDBJ whole genome shotgun (WGS) entry which is preliminary data.</text>
</comment>
<evidence type="ECO:0000313" key="3">
    <source>
        <dbReference type="EMBL" id="EPY31690.1"/>
    </source>
</evidence>
<protein>
    <recommendedName>
        <fullName evidence="1">UDENN domain-containing protein</fullName>
    </recommendedName>
</protein>
<dbReference type="PANTHER" id="PTHR13196">
    <property type="entry name" value="DENN DOMAIN-CONTAINING"/>
    <property type="match status" value="1"/>
</dbReference>
<dbReference type="AlphaFoldDB" id="S9W6Y3"/>
<dbReference type="InterPro" id="IPR001194">
    <property type="entry name" value="cDENN_dom"/>
</dbReference>
<dbReference type="EMBL" id="ATMH01008226">
    <property type="protein sequence ID" value="EPY22348.1"/>
    <property type="molecule type" value="Genomic_DNA"/>
</dbReference>
<name>S9W6Y3_9TRYP</name>
<dbReference type="GO" id="GO:0005829">
    <property type="term" value="C:cytosol"/>
    <property type="evidence" value="ECO:0007669"/>
    <property type="project" value="TreeGrafter"/>
</dbReference>
<dbReference type="PANTHER" id="PTHR13196:SF14">
    <property type="entry name" value="UDENN DOMAIN-CONTAINING PROTEIN"/>
    <property type="match status" value="1"/>
</dbReference>
<dbReference type="Gene3D" id="3.40.50.11500">
    <property type="match status" value="1"/>
</dbReference>
<keyword evidence="5" id="KW-1185">Reference proteome</keyword>
<reference evidence="3 5" key="1">
    <citation type="journal article" date="2013" name="PLoS ONE">
        <title>Predicting the Proteins of Angomonas deanei, Strigomonas culicis and Their Respective Endosymbionts Reveals New Aspects of the Trypanosomatidae Family.</title>
        <authorList>
            <person name="Motta M.C."/>
            <person name="Martins A.C."/>
            <person name="de Souza S.S."/>
            <person name="Catta-Preta C.M."/>
            <person name="Silva R."/>
            <person name="Klein C.C."/>
            <person name="de Almeida L.G."/>
            <person name="de Lima Cunha O."/>
            <person name="Ciapina L.P."/>
            <person name="Brocchi M."/>
            <person name="Colabardini A.C."/>
            <person name="de Araujo Lima B."/>
            <person name="Machado C.R."/>
            <person name="de Almeida Soares C.M."/>
            <person name="Probst C.M."/>
            <person name="de Menezes C.B."/>
            <person name="Thompson C.E."/>
            <person name="Bartholomeu D.C."/>
            <person name="Gradia D.F."/>
            <person name="Pavoni D.P."/>
            <person name="Grisard E.C."/>
            <person name="Fantinatti-Garboggini F."/>
            <person name="Marchini F.K."/>
            <person name="Rodrigues-Luiz G.F."/>
            <person name="Wagner G."/>
            <person name="Goldman G.H."/>
            <person name="Fietto J.L."/>
            <person name="Elias M.C."/>
            <person name="Goldman M.H."/>
            <person name="Sagot M.F."/>
            <person name="Pereira M."/>
            <person name="Stoco P.H."/>
            <person name="de Mendonca-Neto R.P."/>
            <person name="Teixeira S.M."/>
            <person name="Maciel T.E."/>
            <person name="de Oliveira Mendes T.A."/>
            <person name="Urmenyi T.P."/>
            <person name="de Souza W."/>
            <person name="Schenkman S."/>
            <person name="de Vasconcelos A.T."/>
        </authorList>
    </citation>
    <scope>NUCLEOTIDE SEQUENCE [LARGE SCALE GENOMIC DNA]</scope>
</reference>
<dbReference type="Gene3D" id="3.30.450.200">
    <property type="match status" value="1"/>
</dbReference>
<dbReference type="GO" id="GO:0032456">
    <property type="term" value="P:endocytic recycling"/>
    <property type="evidence" value="ECO:0007669"/>
    <property type="project" value="TreeGrafter"/>
</dbReference>
<dbReference type="InterPro" id="IPR037516">
    <property type="entry name" value="Tripartite_DENN"/>
</dbReference>
<dbReference type="Proteomes" id="UP000015354">
    <property type="component" value="Unassembled WGS sequence"/>
</dbReference>
<sequence length="559" mass="62239">MELNLDLEGSFQLLNTSFVGLKKKPNVFTSRSEVFYFSGNENSCINAFLSLKQLSTGEGNRALSLSWTHPYPPIVLLARYPNLGKFCFANEATSHTVSELVFTFVLTDSSGFREYGHVSTAVNGEAVVIMSPYPWCNFFYRLAYLYRVNGEEGKNMVRALCRCSTPPSGASFVIPREIPVNFRRPYDRMCSFIDTAPLRMLAVFPNLDDLFSVLADLLLEKHIIIVGSNFSVVSTVVMSLQALIAPFDWMHILIPIVPSSLLDVLAAPPPYLVGVLTSQLPLLEKVPIESAIVVRLNSEGVCERVAYINETPSHLPHSGWFSGVRIGLNLLKLQPPAQQSRRDLCNLFLTYYASLFGEVVLRGPKGYIHNKDRMSGASIAFYEMLLTTQSFANLSEYVNRTMEADNNEWVDNEFIVAAVRTNPEVFPRHYQHLISEEKQGGGYVAKHNDCFGSSELDTTALIDGFGGHRLGLTRLAAEFAMSCCARKEDQLVSSDDYYPGQHDWMTSSDVGESRHLSGPVVEAAEEMETVQPAEFDIVHSPVVKSSIKQGRESIKHDGV</sequence>
<evidence type="ECO:0000313" key="5">
    <source>
        <dbReference type="Proteomes" id="UP000015354"/>
    </source>
</evidence>
<dbReference type="EMBL" id="ATMH01000806">
    <property type="protein sequence ID" value="EPY35997.1"/>
    <property type="molecule type" value="Genomic_DNA"/>
</dbReference>
<dbReference type="OrthoDB" id="10266080at2759"/>
<accession>S9W6Y3</accession>
<dbReference type="EMBL" id="ATMH01003329">
    <property type="protein sequence ID" value="EPY31690.1"/>
    <property type="molecule type" value="Genomic_DNA"/>
</dbReference>
<dbReference type="GO" id="GO:0005085">
    <property type="term" value="F:guanyl-nucleotide exchange factor activity"/>
    <property type="evidence" value="ECO:0007669"/>
    <property type="project" value="InterPro"/>
</dbReference>
<dbReference type="SMART" id="SM00799">
    <property type="entry name" value="DENN"/>
    <property type="match status" value="1"/>
</dbReference>
<feature type="domain" description="UDENN" evidence="1">
    <location>
        <begin position="47"/>
        <end position="440"/>
    </location>
</feature>
<dbReference type="InterPro" id="IPR040032">
    <property type="entry name" value="DENND1A/B/C"/>
</dbReference>
<gene>
    <name evidence="4" type="ORF">STCU_00806</name>
    <name evidence="3" type="ORF">STCU_03329</name>
    <name evidence="2" type="ORF">STCU_08226</name>
</gene>
<reference evidence="3" key="2">
    <citation type="submission" date="2013-03" db="EMBL/GenBank/DDBJ databases">
        <authorList>
            <person name="Motta M.C.M."/>
            <person name="Martins A.C.A."/>
            <person name="Preta C.M.C.C."/>
            <person name="Silva R."/>
            <person name="de Souza S.S."/>
            <person name="Klein C.C."/>
            <person name="de Almeida L.G.P."/>
            <person name="Cunha O.L."/>
            <person name="Colabardini A.C."/>
            <person name="Lima B.A."/>
            <person name="Machado C.R."/>
            <person name="Soares C.M.A."/>
            <person name="de Menezes C.B.A."/>
            <person name="Bartolomeu D.C."/>
            <person name="Grisard E.C."/>
            <person name="Fantinatti-Garboggini F."/>
            <person name="Rodrigues-Luiz G.F."/>
            <person name="Wagner G."/>
            <person name="Goldman G.H."/>
            <person name="Fietto J.L.R."/>
            <person name="Ciapina L.P."/>
            <person name="Brocchi M."/>
            <person name="Elias M.C."/>
            <person name="Goldman M.H.S."/>
            <person name="Sagot M.-F."/>
            <person name="Pereira M."/>
            <person name="Stoco P.H."/>
            <person name="Teixeira S.M.R."/>
            <person name="de Mendonca-Neto R.P."/>
            <person name="Maciel T.E.F."/>
            <person name="Mendes T.A.O."/>
            <person name="Urmenyi T.P."/>
            <person name="Teixeira M.M.G."/>
            <person name="de Camargo E.F.P."/>
            <person name="de Sousa W."/>
            <person name="Schenkman S."/>
            <person name="de Vasconcelos A.T.R."/>
        </authorList>
    </citation>
    <scope>NUCLEOTIDE SEQUENCE</scope>
</reference>
<dbReference type="GO" id="GO:1901981">
    <property type="term" value="F:phosphatidylinositol phosphate binding"/>
    <property type="evidence" value="ECO:0007669"/>
    <property type="project" value="TreeGrafter"/>
</dbReference>
<dbReference type="InterPro" id="IPR043153">
    <property type="entry name" value="DENN_C"/>
</dbReference>
<evidence type="ECO:0000313" key="2">
    <source>
        <dbReference type="EMBL" id="EPY22348.1"/>
    </source>
</evidence>
<dbReference type="GO" id="GO:0006897">
    <property type="term" value="P:endocytosis"/>
    <property type="evidence" value="ECO:0007669"/>
    <property type="project" value="TreeGrafter"/>
</dbReference>
<organism evidence="3 5">
    <name type="scientific">Strigomonas culicis</name>
    <dbReference type="NCBI Taxonomy" id="28005"/>
    <lineage>
        <taxon>Eukaryota</taxon>
        <taxon>Discoba</taxon>
        <taxon>Euglenozoa</taxon>
        <taxon>Kinetoplastea</taxon>
        <taxon>Metakinetoplastina</taxon>
        <taxon>Trypanosomatida</taxon>
        <taxon>Trypanosomatidae</taxon>
        <taxon>Strigomonadinae</taxon>
        <taxon>Strigomonas</taxon>
    </lineage>
</organism>
<evidence type="ECO:0000259" key="1">
    <source>
        <dbReference type="PROSITE" id="PS50211"/>
    </source>
</evidence>
<dbReference type="Pfam" id="PF02141">
    <property type="entry name" value="DENN"/>
    <property type="match status" value="1"/>
</dbReference>
<proteinExistence type="predicted"/>
<evidence type="ECO:0000313" key="4">
    <source>
        <dbReference type="EMBL" id="EPY35997.1"/>
    </source>
</evidence>